<dbReference type="Gene3D" id="3.40.630.10">
    <property type="entry name" value="Zn peptidases"/>
    <property type="match status" value="1"/>
</dbReference>
<evidence type="ECO:0000259" key="2">
    <source>
        <dbReference type="Pfam" id="PF07687"/>
    </source>
</evidence>
<dbReference type="Gene3D" id="3.30.70.360">
    <property type="match status" value="1"/>
</dbReference>
<evidence type="ECO:0000256" key="1">
    <source>
        <dbReference type="PIRSR" id="PIRSR005962-1"/>
    </source>
</evidence>
<dbReference type="InterPro" id="IPR017439">
    <property type="entry name" value="Amidohydrolase"/>
</dbReference>
<feature type="binding site" evidence="1">
    <location>
        <position position="366"/>
    </location>
    <ligand>
        <name>Mn(2+)</name>
        <dbReference type="ChEBI" id="CHEBI:29035"/>
        <label>2</label>
    </ligand>
</feature>
<dbReference type="GO" id="GO:0046872">
    <property type="term" value="F:metal ion binding"/>
    <property type="evidence" value="ECO:0007669"/>
    <property type="project" value="UniProtKB-KW"/>
</dbReference>
<keyword evidence="1" id="KW-0464">Manganese</keyword>
<feature type="binding site" evidence="1">
    <location>
        <position position="140"/>
    </location>
    <ligand>
        <name>Mn(2+)</name>
        <dbReference type="ChEBI" id="CHEBI:29035"/>
        <label>2</label>
    </ligand>
</feature>
<evidence type="ECO:0000313" key="4">
    <source>
        <dbReference type="Proteomes" id="UP000019243"/>
    </source>
</evidence>
<dbReference type="InterPro" id="IPR011650">
    <property type="entry name" value="Peptidase_M20_dimer"/>
</dbReference>
<dbReference type="Pfam" id="PF01546">
    <property type="entry name" value="Peptidase_M20"/>
    <property type="match status" value="1"/>
</dbReference>
<dbReference type="EMBL" id="AODH01000032">
    <property type="protein sequence ID" value="EUJ38988.1"/>
    <property type="molecule type" value="Genomic_DNA"/>
</dbReference>
<dbReference type="OrthoDB" id="9776731at2"/>
<dbReference type="STRING" id="1265861.BCAMP_08265"/>
<feature type="domain" description="Peptidase M20 dimerisation" evidence="2">
    <location>
        <begin position="187"/>
        <end position="280"/>
    </location>
</feature>
<dbReference type="Pfam" id="PF07687">
    <property type="entry name" value="M20_dimer"/>
    <property type="match status" value="1"/>
</dbReference>
<dbReference type="PIRSF" id="PIRSF005962">
    <property type="entry name" value="Pept_M20D_amidohydro"/>
    <property type="match status" value="1"/>
</dbReference>
<accession>W7D129</accession>
<dbReference type="InterPro" id="IPR036264">
    <property type="entry name" value="Bact_exopeptidase_dim_dom"/>
</dbReference>
<dbReference type="NCBIfam" id="TIGR01891">
    <property type="entry name" value="amidohydrolases"/>
    <property type="match status" value="1"/>
</dbReference>
<comment type="caution">
    <text evidence="3">The sequence shown here is derived from an EMBL/GenBank/DDBJ whole genome shotgun (WGS) entry which is preliminary data.</text>
</comment>
<keyword evidence="4" id="KW-1185">Reference proteome</keyword>
<dbReference type="SUPFAM" id="SSF55031">
    <property type="entry name" value="Bacterial exopeptidase dimerisation domain"/>
    <property type="match status" value="1"/>
</dbReference>
<dbReference type="PATRIC" id="fig|1265861.3.peg.1624"/>
<protein>
    <submittedName>
        <fullName evidence="3">Carboxypeptidase</fullName>
    </submittedName>
</protein>
<dbReference type="AlphaFoldDB" id="W7D129"/>
<dbReference type="RefSeq" id="WP_035314869.1">
    <property type="nucleotide sequence ID" value="NZ_AODH01000032.1"/>
</dbReference>
<dbReference type="PANTHER" id="PTHR11014">
    <property type="entry name" value="PEPTIDASE M20 FAMILY MEMBER"/>
    <property type="match status" value="1"/>
</dbReference>
<dbReference type="SUPFAM" id="SSF53187">
    <property type="entry name" value="Zn-dependent exopeptidases"/>
    <property type="match status" value="1"/>
</dbReference>
<dbReference type="InterPro" id="IPR002933">
    <property type="entry name" value="Peptidase_M20"/>
</dbReference>
<dbReference type="FunFam" id="3.30.70.360:FF:000020">
    <property type="entry name" value="Peptidase, M20/M25/M40 family"/>
    <property type="match status" value="1"/>
</dbReference>
<comment type="cofactor">
    <cofactor evidence="1">
        <name>Mn(2+)</name>
        <dbReference type="ChEBI" id="CHEBI:29035"/>
    </cofactor>
    <text evidence="1">The Mn(2+) ion enhances activity.</text>
</comment>
<gene>
    <name evidence="3" type="ORF">BCAMP_08265</name>
</gene>
<name>W7D129_9LIST</name>
<dbReference type="GO" id="GO:0004180">
    <property type="term" value="F:carboxypeptidase activity"/>
    <property type="evidence" value="ECO:0007669"/>
    <property type="project" value="UniProtKB-KW"/>
</dbReference>
<evidence type="ECO:0000313" key="3">
    <source>
        <dbReference type="EMBL" id="EUJ38988.1"/>
    </source>
</evidence>
<feature type="binding site" evidence="1">
    <location>
        <position position="165"/>
    </location>
    <ligand>
        <name>Mn(2+)</name>
        <dbReference type="ChEBI" id="CHEBI:29035"/>
        <label>2</label>
    </ligand>
</feature>
<dbReference type="Proteomes" id="UP000019243">
    <property type="component" value="Unassembled WGS sequence"/>
</dbReference>
<keyword evidence="3" id="KW-0378">Hydrolase</keyword>
<feature type="binding site" evidence="1">
    <location>
        <position position="104"/>
    </location>
    <ligand>
        <name>Mn(2+)</name>
        <dbReference type="ChEBI" id="CHEBI:29035"/>
        <label>2</label>
    </ligand>
</feature>
<dbReference type="PANTHER" id="PTHR11014:SF63">
    <property type="entry name" value="METALLOPEPTIDASE, PUTATIVE (AFU_ORTHOLOGUE AFUA_6G09600)-RELATED"/>
    <property type="match status" value="1"/>
</dbReference>
<reference evidence="3 4" key="1">
    <citation type="submission" date="2012-12" db="EMBL/GenBank/DDBJ databases">
        <title>Novel taxa of Listeriaceae from agricultural environments in the United States.</title>
        <authorList>
            <person name="den Bakker H.C."/>
            <person name="Allred A."/>
            <person name="Warchocki S."/>
            <person name="Wright E.M."/>
            <person name="Burrell A."/>
            <person name="Nightingale K.K."/>
            <person name="Kephart D."/>
            <person name="Wiedmann M."/>
        </authorList>
    </citation>
    <scope>NUCLEOTIDE SEQUENCE [LARGE SCALE GENOMIC DNA]</scope>
    <source>
        <strain evidence="3 4">FSL F6-1037</strain>
    </source>
</reference>
<organism evidence="3 4">
    <name type="scientific">Brochothrix campestris FSL F6-1037</name>
    <dbReference type="NCBI Taxonomy" id="1265861"/>
    <lineage>
        <taxon>Bacteria</taxon>
        <taxon>Bacillati</taxon>
        <taxon>Bacillota</taxon>
        <taxon>Bacilli</taxon>
        <taxon>Bacillales</taxon>
        <taxon>Listeriaceae</taxon>
        <taxon>Brochothrix</taxon>
    </lineage>
</organism>
<sequence length="396" mass="43427">MRARLMSMLEQREAEMIQIRRHLHQYPEVSFEEVETARYIRDFYEGKDVKIDSEVGGGHGVVVTINPENTGKTIALRADFDALPIEEETGLPFASKNKGVMHACGHDAHTAYLLVLADCLIELKDEIPGTIKIVHQHAEEKPPGGAKDILASGLLDDVDKIYGIHVMPGMPAGVVAYCGGKAMAGRNYFNLKIRGKGGHGSSPHLSHDSIVAGSYFVTQIQTVISRCVNPIELGVVTIGSFAGEGTFNIIKDSVTLEGDVRFIKPEVRDRIQAEIKALVKGLELSFHVSCELDYKDDYPVLYNDPVVMDEVVGYLEKGKADYITALAEVPVVSGSEDFAFYTEKIPGVFLYIGAQPAGQTELIYNHNPRFDIDEASILVSAKTVADIVLGFYQPEV</sequence>
<feature type="binding site" evidence="1">
    <location>
        <position position="106"/>
    </location>
    <ligand>
        <name>Mn(2+)</name>
        <dbReference type="ChEBI" id="CHEBI:29035"/>
        <label>2</label>
    </ligand>
</feature>
<keyword evidence="3" id="KW-0121">Carboxypeptidase</keyword>
<proteinExistence type="predicted"/>
<keyword evidence="3" id="KW-0645">Protease</keyword>
<keyword evidence="1" id="KW-0479">Metal-binding</keyword>